<protein>
    <submittedName>
        <fullName evidence="1">Uncharacterized protein</fullName>
    </submittedName>
</protein>
<dbReference type="AlphaFoldDB" id="C5CHC3"/>
<reference evidence="1 2" key="2">
    <citation type="journal article" date="2011" name="J. Bacteriol.">
        <title>Genome Sequence of Kosmotoga olearia Strain TBF 19.5.1, a Thermophilic Bacterium with a Wide Growth Temperature Range, Isolated from the Troll B Oil Platform in the North Sea.</title>
        <authorList>
            <person name="Swithers K.S."/>
            <person name="Dipippo J.L."/>
            <person name="Bruce D.C."/>
            <person name="Detter C."/>
            <person name="Tapia R."/>
            <person name="Han S."/>
            <person name="Goodwin L.A."/>
            <person name="Han J."/>
            <person name="Woyke T."/>
            <person name="Pitluck S."/>
            <person name="Pennacchio L."/>
            <person name="Nolan M."/>
            <person name="Mikhailova N."/>
            <person name="Land M.L."/>
            <person name="Nesbo C.L."/>
            <person name="Gogarten J.P."/>
            <person name="Noll K.M."/>
        </authorList>
    </citation>
    <scope>NUCLEOTIDE SEQUENCE [LARGE SCALE GENOMIC DNA]</scope>
    <source>
        <strain evidence="2">ATCC BAA-1733 / DSM 21960 / TBF 19.5.1</strain>
    </source>
</reference>
<dbReference type="EMBL" id="CP001634">
    <property type="protein sequence ID" value="ACR78762.1"/>
    <property type="molecule type" value="Genomic_DNA"/>
</dbReference>
<dbReference type="KEGG" id="kol:Kole_0033"/>
<accession>C5CHC3</accession>
<evidence type="ECO:0000313" key="1">
    <source>
        <dbReference type="EMBL" id="ACR78762.1"/>
    </source>
</evidence>
<evidence type="ECO:0000313" key="2">
    <source>
        <dbReference type="Proteomes" id="UP000002382"/>
    </source>
</evidence>
<dbReference type="STRING" id="521045.Kole_0033"/>
<dbReference type="OrthoDB" id="48851at2"/>
<gene>
    <name evidence="1" type="ordered locus">Kole_0033</name>
</gene>
<organism evidence="1 2">
    <name type="scientific">Kosmotoga olearia (strain ATCC BAA-1733 / DSM 21960 / TBF 19.5.1)</name>
    <dbReference type="NCBI Taxonomy" id="521045"/>
    <lineage>
        <taxon>Bacteria</taxon>
        <taxon>Thermotogati</taxon>
        <taxon>Thermotogota</taxon>
        <taxon>Thermotogae</taxon>
        <taxon>Kosmotogales</taxon>
        <taxon>Kosmotogaceae</taxon>
        <taxon>Kosmotoga</taxon>
    </lineage>
</organism>
<sequence>MGSVPVELIERIEELGNEIGLQLRLVDSQGNSLGKPLPVEIPPLVLALSLQTGSRSSTTSGLETITAMPVNIGGNALVLVVIGEFREDNAFRLLKVVTERMLTK</sequence>
<dbReference type="eggNOG" id="ENOG502ZMGB">
    <property type="taxonomic scope" value="Bacteria"/>
</dbReference>
<keyword evidence="2" id="KW-1185">Reference proteome</keyword>
<dbReference type="Proteomes" id="UP000002382">
    <property type="component" value="Chromosome"/>
</dbReference>
<dbReference type="HOGENOM" id="CLU_2288175_0_0_0"/>
<name>C5CHC3_KOSOT</name>
<proteinExistence type="predicted"/>
<dbReference type="RefSeq" id="WP_012744550.1">
    <property type="nucleotide sequence ID" value="NC_012785.1"/>
</dbReference>
<reference evidence="1 2" key="1">
    <citation type="submission" date="2009-06" db="EMBL/GenBank/DDBJ databases">
        <title>Complete sequence of Thermotogales bacterium TBF 19.5.1.</title>
        <authorList>
            <consortium name="US DOE Joint Genome Institute"/>
            <person name="Lucas S."/>
            <person name="Copeland A."/>
            <person name="Lapidus A."/>
            <person name="Glavina del Rio T."/>
            <person name="Tice H."/>
            <person name="Bruce D."/>
            <person name="Goodwin L."/>
            <person name="Pitluck S."/>
            <person name="Chertkov O."/>
            <person name="Brettin T."/>
            <person name="Detter J.C."/>
            <person name="Han C."/>
            <person name="Schmutz J."/>
            <person name="Larimer F."/>
            <person name="Land M."/>
            <person name="Hauser L."/>
            <person name="Kyrpides N."/>
            <person name="Ovchinnikova G."/>
            <person name="Noll K."/>
        </authorList>
    </citation>
    <scope>NUCLEOTIDE SEQUENCE [LARGE SCALE GENOMIC DNA]</scope>
    <source>
        <strain evidence="2">ATCC BAA-1733 / DSM 21960 / TBF 19.5.1</strain>
    </source>
</reference>